<evidence type="ECO:0000313" key="1">
    <source>
        <dbReference type="EMBL" id="MEP0946484.1"/>
    </source>
</evidence>
<organism evidence="1 2">
    <name type="scientific">Leptolyngbya subtilissima DQ-A4</name>
    <dbReference type="NCBI Taxonomy" id="2933933"/>
    <lineage>
        <taxon>Bacteria</taxon>
        <taxon>Bacillati</taxon>
        <taxon>Cyanobacteriota</taxon>
        <taxon>Cyanophyceae</taxon>
        <taxon>Leptolyngbyales</taxon>
        <taxon>Leptolyngbyaceae</taxon>
        <taxon>Leptolyngbya group</taxon>
        <taxon>Leptolyngbya</taxon>
    </lineage>
</organism>
<protein>
    <submittedName>
        <fullName evidence="1">Uncharacterized protein</fullName>
    </submittedName>
</protein>
<comment type="caution">
    <text evidence="1">The sequence shown here is derived from an EMBL/GenBank/DDBJ whole genome shotgun (WGS) entry which is preliminary data.</text>
</comment>
<name>A0ABV0K133_9CYAN</name>
<sequence>MAAGEGLLTGLEAANQVIAKPGQGQPAEILPVILDEPHIQALRSVNRFVRQGLQGLPQFWLP</sequence>
<dbReference type="Proteomes" id="UP001482513">
    <property type="component" value="Unassembled WGS sequence"/>
</dbReference>
<proteinExistence type="predicted"/>
<dbReference type="EMBL" id="JAMPKX010000002">
    <property type="protein sequence ID" value="MEP0946484.1"/>
    <property type="molecule type" value="Genomic_DNA"/>
</dbReference>
<accession>A0ABV0K133</accession>
<evidence type="ECO:0000313" key="2">
    <source>
        <dbReference type="Proteomes" id="UP001482513"/>
    </source>
</evidence>
<reference evidence="1 2" key="1">
    <citation type="submission" date="2022-04" db="EMBL/GenBank/DDBJ databases">
        <title>Positive selection, recombination, and allopatry shape intraspecific diversity of widespread and dominant cyanobacteria.</title>
        <authorList>
            <person name="Wei J."/>
            <person name="Shu W."/>
            <person name="Hu C."/>
        </authorList>
    </citation>
    <scope>NUCLEOTIDE SEQUENCE [LARGE SCALE GENOMIC DNA]</scope>
    <source>
        <strain evidence="1 2">DQ-A4</strain>
    </source>
</reference>
<keyword evidence="2" id="KW-1185">Reference proteome</keyword>
<dbReference type="RefSeq" id="WP_348251266.1">
    <property type="nucleotide sequence ID" value="NZ_JAMPKX010000002.1"/>
</dbReference>
<gene>
    <name evidence="1" type="ORF">NC992_06345</name>
</gene>